<keyword evidence="9" id="KW-1185">Reference proteome</keyword>
<evidence type="ECO:0000256" key="4">
    <source>
        <dbReference type="ARBA" id="ARBA00023136"/>
    </source>
</evidence>
<name>A0AAD7FNW8_9AGAR</name>
<dbReference type="Pfam" id="PF20684">
    <property type="entry name" value="Fung_rhodopsin"/>
    <property type="match status" value="1"/>
</dbReference>
<accession>A0AAD7FNW8</accession>
<evidence type="ECO:0000256" key="2">
    <source>
        <dbReference type="ARBA" id="ARBA00022692"/>
    </source>
</evidence>
<evidence type="ECO:0000313" key="8">
    <source>
        <dbReference type="EMBL" id="KAJ7634731.1"/>
    </source>
</evidence>
<dbReference type="PANTHER" id="PTHR33048:SF19">
    <property type="entry name" value="MEMBRANE PROTEIN PTH11-LIKE, PUTATIVE (AFU_ORTHOLOGUE AFUA_1G14080)-RELATED"/>
    <property type="match status" value="1"/>
</dbReference>
<dbReference type="InterPro" id="IPR052337">
    <property type="entry name" value="SAT4-like"/>
</dbReference>
<protein>
    <recommendedName>
        <fullName evidence="7">Rhodopsin domain-containing protein</fullName>
    </recommendedName>
</protein>
<organism evidence="8 9">
    <name type="scientific">Roridomyces roridus</name>
    <dbReference type="NCBI Taxonomy" id="1738132"/>
    <lineage>
        <taxon>Eukaryota</taxon>
        <taxon>Fungi</taxon>
        <taxon>Dikarya</taxon>
        <taxon>Basidiomycota</taxon>
        <taxon>Agaricomycotina</taxon>
        <taxon>Agaricomycetes</taxon>
        <taxon>Agaricomycetidae</taxon>
        <taxon>Agaricales</taxon>
        <taxon>Marasmiineae</taxon>
        <taxon>Mycenaceae</taxon>
        <taxon>Roridomyces</taxon>
    </lineage>
</organism>
<evidence type="ECO:0000256" key="1">
    <source>
        <dbReference type="ARBA" id="ARBA00004141"/>
    </source>
</evidence>
<dbReference type="EMBL" id="JARKIF010000007">
    <property type="protein sequence ID" value="KAJ7634731.1"/>
    <property type="molecule type" value="Genomic_DNA"/>
</dbReference>
<dbReference type="GO" id="GO:0016020">
    <property type="term" value="C:membrane"/>
    <property type="evidence" value="ECO:0007669"/>
    <property type="project" value="UniProtKB-SubCell"/>
</dbReference>
<feature type="transmembrane region" description="Helical" evidence="6">
    <location>
        <begin position="77"/>
        <end position="99"/>
    </location>
</feature>
<feature type="transmembrane region" description="Helical" evidence="6">
    <location>
        <begin position="153"/>
        <end position="178"/>
    </location>
</feature>
<comment type="caution">
    <text evidence="8">The sequence shown here is derived from an EMBL/GenBank/DDBJ whole genome shotgun (WGS) entry which is preliminary data.</text>
</comment>
<proteinExistence type="inferred from homology"/>
<feature type="transmembrane region" description="Helical" evidence="6">
    <location>
        <begin position="111"/>
        <end position="133"/>
    </location>
</feature>
<gene>
    <name evidence="8" type="ORF">FB45DRAFT_909702</name>
</gene>
<feature type="transmembrane region" description="Helical" evidence="6">
    <location>
        <begin position="42"/>
        <end position="62"/>
    </location>
</feature>
<keyword evidence="3 6" id="KW-1133">Transmembrane helix</keyword>
<evidence type="ECO:0000256" key="3">
    <source>
        <dbReference type="ARBA" id="ARBA00022989"/>
    </source>
</evidence>
<dbReference type="Proteomes" id="UP001221142">
    <property type="component" value="Unassembled WGS sequence"/>
</dbReference>
<evidence type="ECO:0000256" key="5">
    <source>
        <dbReference type="ARBA" id="ARBA00038359"/>
    </source>
</evidence>
<comment type="subcellular location">
    <subcellularLocation>
        <location evidence="1">Membrane</location>
        <topology evidence="1">Multi-pass membrane protein</topology>
    </subcellularLocation>
</comment>
<feature type="transmembrane region" description="Helical" evidence="6">
    <location>
        <begin position="12"/>
        <end position="30"/>
    </location>
</feature>
<sequence length="340" mass="37881">MSSPTLHQLRVALSVLPPFAIVVTYFRLYLRKRARKLWWDDFWAFVSTLFAIAFVVVIFLHIDPNTTTLSQNAKVAIYYLSAQTFYGTAWSARISILFTIIRLSAGLQRRFLLVVAIWLFVAWAILFSQVWWVCEAEPGWKELSLPQCVLGRNVAIAQFICDIISDIILIATPVRLLLSSRLQRALKLRLVAVFATTSITTAVALYHSYTIISLGGVTEVFAANIQISISLLVANLSVVTAFLFRLGSDGTNETDNRTPFSNITFGGTGRTRGITATTFGGIETTVHQNPHLEVRVSISQTDDGKKGSRDVDWNDSTVMVGRREEHIQLDNLPVKAATVV</sequence>
<keyword evidence="4 6" id="KW-0472">Membrane</keyword>
<feature type="domain" description="Rhodopsin" evidence="7">
    <location>
        <begin position="27"/>
        <end position="240"/>
    </location>
</feature>
<feature type="transmembrane region" description="Helical" evidence="6">
    <location>
        <begin position="190"/>
        <end position="209"/>
    </location>
</feature>
<evidence type="ECO:0000256" key="6">
    <source>
        <dbReference type="SAM" id="Phobius"/>
    </source>
</evidence>
<comment type="similarity">
    <text evidence="5">Belongs to the SAT4 family.</text>
</comment>
<dbReference type="InterPro" id="IPR049326">
    <property type="entry name" value="Rhodopsin_dom_fungi"/>
</dbReference>
<feature type="transmembrane region" description="Helical" evidence="6">
    <location>
        <begin position="221"/>
        <end position="244"/>
    </location>
</feature>
<dbReference type="PANTHER" id="PTHR33048">
    <property type="entry name" value="PTH11-LIKE INTEGRAL MEMBRANE PROTEIN (AFU_ORTHOLOGUE AFUA_5G11245)"/>
    <property type="match status" value="1"/>
</dbReference>
<evidence type="ECO:0000313" key="9">
    <source>
        <dbReference type="Proteomes" id="UP001221142"/>
    </source>
</evidence>
<keyword evidence="2 6" id="KW-0812">Transmembrane</keyword>
<evidence type="ECO:0000259" key="7">
    <source>
        <dbReference type="Pfam" id="PF20684"/>
    </source>
</evidence>
<dbReference type="AlphaFoldDB" id="A0AAD7FNW8"/>
<reference evidence="8" key="1">
    <citation type="submission" date="2023-03" db="EMBL/GenBank/DDBJ databases">
        <title>Massive genome expansion in bonnet fungi (Mycena s.s.) driven by repeated elements and novel gene families across ecological guilds.</title>
        <authorList>
            <consortium name="Lawrence Berkeley National Laboratory"/>
            <person name="Harder C.B."/>
            <person name="Miyauchi S."/>
            <person name="Viragh M."/>
            <person name="Kuo A."/>
            <person name="Thoen E."/>
            <person name="Andreopoulos B."/>
            <person name="Lu D."/>
            <person name="Skrede I."/>
            <person name="Drula E."/>
            <person name="Henrissat B."/>
            <person name="Morin E."/>
            <person name="Kohler A."/>
            <person name="Barry K."/>
            <person name="LaButti K."/>
            <person name="Morin E."/>
            <person name="Salamov A."/>
            <person name="Lipzen A."/>
            <person name="Mereny Z."/>
            <person name="Hegedus B."/>
            <person name="Baldrian P."/>
            <person name="Stursova M."/>
            <person name="Weitz H."/>
            <person name="Taylor A."/>
            <person name="Grigoriev I.V."/>
            <person name="Nagy L.G."/>
            <person name="Martin F."/>
            <person name="Kauserud H."/>
        </authorList>
    </citation>
    <scope>NUCLEOTIDE SEQUENCE</scope>
    <source>
        <strain evidence="8">9284</strain>
    </source>
</reference>